<reference evidence="1 2" key="1">
    <citation type="journal article" date="2021" name="Int. J. Syst. Evol. Microbiol.">
        <title>Reticulibacter mediterranei gen. nov., sp. nov., within the new family Reticulibacteraceae fam. nov., and Ktedonospora formicarum gen. nov., sp. nov., Ktedonobacter robiniae sp. nov., Dictyobacter formicarum sp. nov. and Dictyobacter arantiisoli sp. nov., belonging to the class Ktedonobacteria.</title>
        <authorList>
            <person name="Yabe S."/>
            <person name="Zheng Y."/>
            <person name="Wang C.M."/>
            <person name="Sakai Y."/>
            <person name="Abe K."/>
            <person name="Yokota A."/>
            <person name="Donadio S."/>
            <person name="Cavaletti L."/>
            <person name="Monciardini P."/>
        </authorList>
    </citation>
    <scope>NUCLEOTIDE SEQUENCE [LARGE SCALE GENOMIC DNA]</scope>
    <source>
        <strain evidence="1 2">SOSP1-30</strain>
    </source>
</reference>
<keyword evidence="2" id="KW-1185">Reference proteome</keyword>
<dbReference type="EMBL" id="BNJG01000002">
    <property type="protein sequence ID" value="GHO57551.1"/>
    <property type="molecule type" value="Genomic_DNA"/>
</dbReference>
<accession>A0ABQ3UXI0</accession>
<evidence type="ECO:0000313" key="1">
    <source>
        <dbReference type="EMBL" id="GHO57551.1"/>
    </source>
</evidence>
<sequence length="64" mass="7268">MFHDVRGFPILPCMKARLAARTFGKGLWARLSRPQPLTLQNVEDTKVPSEGMMFCSYAQGIMEH</sequence>
<protein>
    <submittedName>
        <fullName evidence="1">Uncharacterized protein</fullName>
    </submittedName>
</protein>
<gene>
    <name evidence="1" type="ORF">KSB_60260</name>
</gene>
<proteinExistence type="predicted"/>
<organism evidence="1 2">
    <name type="scientific">Ktedonobacter robiniae</name>
    <dbReference type="NCBI Taxonomy" id="2778365"/>
    <lineage>
        <taxon>Bacteria</taxon>
        <taxon>Bacillati</taxon>
        <taxon>Chloroflexota</taxon>
        <taxon>Ktedonobacteria</taxon>
        <taxon>Ktedonobacterales</taxon>
        <taxon>Ktedonobacteraceae</taxon>
        <taxon>Ktedonobacter</taxon>
    </lineage>
</organism>
<comment type="caution">
    <text evidence="1">The sequence shown here is derived from an EMBL/GenBank/DDBJ whole genome shotgun (WGS) entry which is preliminary data.</text>
</comment>
<name>A0ABQ3UXI0_9CHLR</name>
<evidence type="ECO:0000313" key="2">
    <source>
        <dbReference type="Proteomes" id="UP000654345"/>
    </source>
</evidence>
<dbReference type="Proteomes" id="UP000654345">
    <property type="component" value="Unassembled WGS sequence"/>
</dbReference>